<keyword evidence="2" id="KW-1185">Reference proteome</keyword>
<sequence length="149" mass="16998">MTKESRSKSLKSIFERKGGIGRYTLIFSQMQGMQQQVILQKVSLTHQEVPVIGSFRSANDWLLITTDRVIWCEREDLKSIPSSAILSVSPSQFGEVNKQKMCRLLIRTLDFGDVTLDIEEGPPFFGIWNVLKNFATRNKRKDESGRISS</sequence>
<evidence type="ECO:0000313" key="1">
    <source>
        <dbReference type="EMBL" id="CAI4033146.1"/>
    </source>
</evidence>
<dbReference type="EMBL" id="OX365700">
    <property type="protein sequence ID" value="CAI4033146.1"/>
    <property type="molecule type" value="Genomic_DNA"/>
</dbReference>
<name>A0AA86N1X5_9BACT</name>
<dbReference type="AlphaFoldDB" id="A0AA86N1X5"/>
<dbReference type="KEGG" id="nti:DNFV4_03579"/>
<protein>
    <submittedName>
        <fullName evidence="1">Uncharacterized protein</fullName>
    </submittedName>
</protein>
<organism evidence="1 2">
    <name type="scientific">Nitrospira tepida</name>
    <dbReference type="NCBI Taxonomy" id="2973512"/>
    <lineage>
        <taxon>Bacteria</taxon>
        <taxon>Pseudomonadati</taxon>
        <taxon>Nitrospirota</taxon>
        <taxon>Nitrospiria</taxon>
        <taxon>Nitrospirales</taxon>
        <taxon>Nitrospiraceae</taxon>
        <taxon>Nitrospira</taxon>
    </lineage>
</organism>
<accession>A0AA86N1X5</accession>
<reference evidence="1" key="1">
    <citation type="submission" date="2022-10" db="EMBL/GenBank/DDBJ databases">
        <authorList>
            <person name="Koch H."/>
        </authorList>
    </citation>
    <scope>NUCLEOTIDE SEQUENCE</scope>
    <source>
        <strain evidence="1">DNF</strain>
    </source>
</reference>
<proteinExistence type="predicted"/>
<evidence type="ECO:0000313" key="2">
    <source>
        <dbReference type="Proteomes" id="UP001179121"/>
    </source>
</evidence>
<dbReference type="Proteomes" id="UP001179121">
    <property type="component" value="Chromosome"/>
</dbReference>
<gene>
    <name evidence="1" type="ORF">DNFV4_03579</name>
</gene>